<evidence type="ECO:0000256" key="2">
    <source>
        <dbReference type="ARBA" id="ARBA00022676"/>
    </source>
</evidence>
<dbReference type="InterPro" id="IPR050256">
    <property type="entry name" value="Glycosyltransferase_2"/>
</dbReference>
<dbReference type="InterPro" id="IPR029044">
    <property type="entry name" value="Nucleotide-diphossugar_trans"/>
</dbReference>
<evidence type="ECO:0000313" key="9">
    <source>
        <dbReference type="EMBL" id="GLS84295.1"/>
    </source>
</evidence>
<dbReference type="Gene3D" id="3.90.550.10">
    <property type="entry name" value="Spore Coat Polysaccharide Biosynthesis Protein SpsA, Chain A"/>
    <property type="match status" value="1"/>
</dbReference>
<sequence>MSVEAPKTHEAQSLTLSIVIPAKNESGNIKPLIDEIRSACDDGIDYELIYVDDGSTDSTFDELKAIRDDGMANLRVIQHQQSTGQSTAIISGARIARGQWLVVLDADGQNDPADIPGMLASVQNAHEQNPQVVGVIGHRVNRRDDIVKRVSSKVANGFRDMMLRDGIPDTGCGLKAVIRERYMALPYFNHMHRYIPTLIQSQGFEMMVHPVNHRPRMAGTSNYGVWNRLWVGLVDVLGVVWLKRRAKVIKVKQIL</sequence>
<evidence type="ECO:0000313" key="10">
    <source>
        <dbReference type="Proteomes" id="UP001157439"/>
    </source>
</evidence>
<keyword evidence="5" id="KW-0448">Lipopolysaccharide biosynthesis</keyword>
<keyword evidence="2 9" id="KW-0328">Glycosyltransferase</keyword>
<dbReference type="GO" id="GO:0009103">
    <property type="term" value="P:lipopolysaccharide biosynthetic process"/>
    <property type="evidence" value="ECO:0007669"/>
    <property type="project" value="UniProtKB-KW"/>
</dbReference>
<dbReference type="InterPro" id="IPR001173">
    <property type="entry name" value="Glyco_trans_2-like"/>
</dbReference>
<gene>
    <name evidence="9" type="ORF">GCM10007894_22720</name>
</gene>
<keyword evidence="1" id="KW-1003">Cell membrane</keyword>
<dbReference type="RefSeq" id="WP_095498220.1">
    <property type="nucleotide sequence ID" value="NZ_BSPO01000003.1"/>
</dbReference>
<dbReference type="Pfam" id="PF00535">
    <property type="entry name" value="Glycos_transf_2"/>
    <property type="match status" value="1"/>
</dbReference>
<evidence type="ECO:0000256" key="1">
    <source>
        <dbReference type="ARBA" id="ARBA00022475"/>
    </source>
</evidence>
<feature type="domain" description="Glycosyltransferase 2-like" evidence="8">
    <location>
        <begin position="17"/>
        <end position="179"/>
    </location>
</feature>
<keyword evidence="4" id="KW-0812">Transmembrane</keyword>
<name>A0AA37TXP8_9GAMM</name>
<dbReference type="AlphaFoldDB" id="A0AA37TXP8"/>
<comment type="caution">
    <text evidence="9">The sequence shown here is derived from an EMBL/GenBank/DDBJ whole genome shotgun (WGS) entry which is preliminary data.</text>
</comment>
<accession>A0AA37TXP8</accession>
<dbReference type="PANTHER" id="PTHR48090">
    <property type="entry name" value="UNDECAPRENYL-PHOSPHATE 4-DEOXY-4-FORMAMIDO-L-ARABINOSE TRANSFERASE-RELATED"/>
    <property type="match status" value="1"/>
</dbReference>
<dbReference type="SUPFAM" id="SSF53448">
    <property type="entry name" value="Nucleotide-diphospho-sugar transferases"/>
    <property type="match status" value="1"/>
</dbReference>
<evidence type="ECO:0000256" key="3">
    <source>
        <dbReference type="ARBA" id="ARBA00022679"/>
    </source>
</evidence>
<dbReference type="GO" id="GO:0099621">
    <property type="term" value="F:undecaprenyl-phosphate 4-deoxy-4-formamido-L-arabinose transferase activity"/>
    <property type="evidence" value="ECO:0007669"/>
    <property type="project" value="TreeGrafter"/>
</dbReference>
<dbReference type="EMBL" id="BSPO01000003">
    <property type="protein sequence ID" value="GLS84295.1"/>
    <property type="molecule type" value="Genomic_DNA"/>
</dbReference>
<dbReference type="Proteomes" id="UP001157439">
    <property type="component" value="Unassembled WGS sequence"/>
</dbReference>
<evidence type="ECO:0000256" key="7">
    <source>
        <dbReference type="ARBA" id="ARBA00023136"/>
    </source>
</evidence>
<evidence type="ECO:0000256" key="4">
    <source>
        <dbReference type="ARBA" id="ARBA00022692"/>
    </source>
</evidence>
<keyword evidence="3" id="KW-0808">Transferase</keyword>
<keyword evidence="6" id="KW-1133">Transmembrane helix</keyword>
<dbReference type="CDD" id="cd04179">
    <property type="entry name" value="DPM_DPG-synthase_like"/>
    <property type="match status" value="1"/>
</dbReference>
<evidence type="ECO:0000256" key="5">
    <source>
        <dbReference type="ARBA" id="ARBA00022985"/>
    </source>
</evidence>
<dbReference type="PANTHER" id="PTHR48090:SF3">
    <property type="entry name" value="UNDECAPRENYL-PHOSPHATE 4-DEOXY-4-FORMAMIDO-L-ARABINOSE TRANSFERASE"/>
    <property type="match status" value="1"/>
</dbReference>
<protein>
    <submittedName>
        <fullName evidence="9">Dolichol-phosphate mannosyltransferase</fullName>
    </submittedName>
</protein>
<keyword evidence="10" id="KW-1185">Reference proteome</keyword>
<organism evidence="9 10">
    <name type="scientific">Paraferrimonas haliotis</name>
    <dbReference type="NCBI Taxonomy" id="2013866"/>
    <lineage>
        <taxon>Bacteria</taxon>
        <taxon>Pseudomonadati</taxon>
        <taxon>Pseudomonadota</taxon>
        <taxon>Gammaproteobacteria</taxon>
        <taxon>Alteromonadales</taxon>
        <taxon>Ferrimonadaceae</taxon>
        <taxon>Paraferrimonas</taxon>
    </lineage>
</organism>
<proteinExistence type="predicted"/>
<reference evidence="9 10" key="1">
    <citation type="journal article" date="2014" name="Int. J. Syst. Evol. Microbiol.">
        <title>Complete genome sequence of Corynebacterium casei LMG S-19264T (=DSM 44701T), isolated from a smear-ripened cheese.</title>
        <authorList>
            <consortium name="US DOE Joint Genome Institute (JGI-PGF)"/>
            <person name="Walter F."/>
            <person name="Albersmeier A."/>
            <person name="Kalinowski J."/>
            <person name="Ruckert C."/>
        </authorList>
    </citation>
    <scope>NUCLEOTIDE SEQUENCE [LARGE SCALE GENOMIC DNA]</scope>
    <source>
        <strain evidence="9 10">NBRC 112785</strain>
    </source>
</reference>
<evidence type="ECO:0000259" key="8">
    <source>
        <dbReference type="Pfam" id="PF00535"/>
    </source>
</evidence>
<dbReference type="FunFam" id="3.90.550.10:FF:000170">
    <property type="entry name" value="Dolichol-phosphate mannosyltransferase"/>
    <property type="match status" value="1"/>
</dbReference>
<evidence type="ECO:0000256" key="6">
    <source>
        <dbReference type="ARBA" id="ARBA00022989"/>
    </source>
</evidence>
<dbReference type="GO" id="GO:0005886">
    <property type="term" value="C:plasma membrane"/>
    <property type="evidence" value="ECO:0007669"/>
    <property type="project" value="TreeGrafter"/>
</dbReference>
<keyword evidence="7" id="KW-0472">Membrane</keyword>